<dbReference type="OrthoDB" id="9814523at2"/>
<evidence type="ECO:0000256" key="5">
    <source>
        <dbReference type="ARBA" id="ARBA00022989"/>
    </source>
</evidence>
<feature type="transmembrane region" description="Helical" evidence="8">
    <location>
        <begin position="403"/>
        <end position="422"/>
    </location>
</feature>
<organism evidence="9 10">
    <name type="scientific">Candidatus Aquarickettsia rohweri</name>
    <dbReference type="NCBI Taxonomy" id="2602574"/>
    <lineage>
        <taxon>Bacteria</taxon>
        <taxon>Pseudomonadati</taxon>
        <taxon>Pseudomonadota</taxon>
        <taxon>Alphaproteobacteria</taxon>
        <taxon>Rickettsiales</taxon>
        <taxon>Candidatus Midichloriaceae</taxon>
        <taxon>Candidatus Aquarickettsia</taxon>
    </lineage>
</organism>
<evidence type="ECO:0000256" key="1">
    <source>
        <dbReference type="ARBA" id="ARBA00004141"/>
    </source>
</evidence>
<feature type="transmembrane region" description="Helical" evidence="8">
    <location>
        <begin position="307"/>
        <end position="333"/>
    </location>
</feature>
<dbReference type="RefSeq" id="WP_126044879.1">
    <property type="nucleotide sequence ID" value="NZ_RXFM01000052.1"/>
</dbReference>
<evidence type="ECO:0000256" key="3">
    <source>
        <dbReference type="ARBA" id="ARBA00022448"/>
    </source>
</evidence>
<feature type="transmembrane region" description="Helical" evidence="8">
    <location>
        <begin position="428"/>
        <end position="448"/>
    </location>
</feature>
<dbReference type="Gene3D" id="1.20.1730.10">
    <property type="entry name" value="Sodium/glucose cotransporter"/>
    <property type="match status" value="1"/>
</dbReference>
<comment type="subcellular location">
    <subcellularLocation>
        <location evidence="1">Membrane</location>
        <topology evidence="1">Multi-pass membrane protein</topology>
    </subcellularLocation>
</comment>
<evidence type="ECO:0000256" key="4">
    <source>
        <dbReference type="ARBA" id="ARBA00022692"/>
    </source>
</evidence>
<keyword evidence="6 8" id="KW-0472">Membrane</keyword>
<accession>A0A429XI54</accession>
<feature type="transmembrane region" description="Helical" evidence="8">
    <location>
        <begin position="224"/>
        <end position="246"/>
    </location>
</feature>
<evidence type="ECO:0000256" key="8">
    <source>
        <dbReference type="SAM" id="Phobius"/>
    </source>
</evidence>
<keyword evidence="10" id="KW-1185">Reference proteome</keyword>
<dbReference type="EMBL" id="RXFM01000052">
    <property type="protein sequence ID" value="RST65519.1"/>
    <property type="molecule type" value="Genomic_DNA"/>
</dbReference>
<proteinExistence type="inferred from homology"/>
<evidence type="ECO:0000313" key="9">
    <source>
        <dbReference type="EMBL" id="RST65519.1"/>
    </source>
</evidence>
<reference evidence="10" key="1">
    <citation type="submission" date="2018-11" db="EMBL/GenBank/DDBJ databases">
        <title>Phylogenetic, genomic, and biogeographic characterization of a novel and ubiquitous marine invertebrate-associated Rickettsiales parasite, Candidatus Marinoinvertebrata rohwerii, gen. nov., sp. nov.</title>
        <authorList>
            <person name="Klinges J.G."/>
            <person name="Rosales S.M."/>
            <person name="Mcminds R."/>
            <person name="Shaver E.C."/>
            <person name="Shantz A."/>
            <person name="Peters E.C."/>
            <person name="Burkepile D.E."/>
            <person name="Silliman B.R."/>
            <person name="Vega Thurber R.L."/>
        </authorList>
    </citation>
    <scope>NUCLEOTIDE SEQUENCE [LARGE SCALE GENOMIC DNA]</scope>
    <source>
        <strain evidence="10">a_cerv_44</strain>
    </source>
</reference>
<feature type="transmembrane region" description="Helical" evidence="8">
    <location>
        <begin position="119"/>
        <end position="141"/>
    </location>
</feature>
<feature type="transmembrane region" description="Helical" evidence="8">
    <location>
        <begin position="73"/>
        <end position="93"/>
    </location>
</feature>
<keyword evidence="3" id="KW-0813">Transport</keyword>
<dbReference type="PANTHER" id="PTHR48086">
    <property type="entry name" value="SODIUM/PROLINE SYMPORTER-RELATED"/>
    <property type="match status" value="1"/>
</dbReference>
<gene>
    <name evidence="9" type="ORF">EIC27_04200</name>
</gene>
<feature type="transmembrane region" description="Helical" evidence="8">
    <location>
        <begin position="44"/>
        <end position="67"/>
    </location>
</feature>
<keyword evidence="4 8" id="KW-0812">Transmembrane</keyword>
<evidence type="ECO:0000256" key="6">
    <source>
        <dbReference type="ARBA" id="ARBA00023136"/>
    </source>
</evidence>
<sequence length="451" mass="50919">MGYFDLSIFIILTLFTLLYTVILSRKNNESSVANYLIFGRKLTLPLFVTTLVSTWYGDIFGVTQIAFKRGISTIVVYGIGFYLAAIFFMLFFVEKARKMNVFTLPEIIKVKYGKTSYKLTSFMILIKALPISYLIGIGLLIQKLFGLSLNSSMLLGMIFVIAYIGIRGFSGIIYSDAIQFILMYASIVMVVIFSYLEYGGYDFLNANLGEEYFYINSGETLTGLFVWFFISIITTFMSPVFYQRCFSAKNSAIAKKGILISVIFWMICDFCTVSSSMYAKAVFPDSMPHEAYFNYAMSILPIGLKGLFLAGIAATILSTLDSFLFICSSTLIYDLLGKKFSQNNVYKIGSLVITGIITFLLAGHFVDDIDYFYKLLRSYCGITLAIPMMCTIFFKKILSEKQFIYSILLACMSMFINDFFGLTVIENFYLGALISSISIMIFALINNISKR</sequence>
<dbReference type="InterPro" id="IPR038377">
    <property type="entry name" value="Na/Glc_symporter_sf"/>
</dbReference>
<feature type="transmembrane region" description="Helical" evidence="8">
    <location>
        <begin position="345"/>
        <end position="365"/>
    </location>
</feature>
<dbReference type="InterPro" id="IPR001734">
    <property type="entry name" value="Na/solute_symporter"/>
</dbReference>
<comment type="caution">
    <text evidence="9">The sequence shown here is derived from an EMBL/GenBank/DDBJ whole genome shotgun (WGS) entry which is preliminary data.</text>
</comment>
<name>A0A429XI54_9RICK</name>
<feature type="transmembrane region" description="Helical" evidence="8">
    <location>
        <begin position="6"/>
        <end position="23"/>
    </location>
</feature>
<dbReference type="AlphaFoldDB" id="A0A429XI54"/>
<protein>
    <submittedName>
        <fullName evidence="9">Sodium:solute symporter family protein</fullName>
    </submittedName>
</protein>
<dbReference type="GO" id="GO:0005886">
    <property type="term" value="C:plasma membrane"/>
    <property type="evidence" value="ECO:0007669"/>
    <property type="project" value="TreeGrafter"/>
</dbReference>
<dbReference type="CDD" id="cd10322">
    <property type="entry name" value="SLC5sbd"/>
    <property type="match status" value="1"/>
</dbReference>
<feature type="transmembrane region" description="Helical" evidence="8">
    <location>
        <begin position="147"/>
        <end position="166"/>
    </location>
</feature>
<feature type="transmembrane region" description="Helical" evidence="8">
    <location>
        <begin position="178"/>
        <end position="196"/>
    </location>
</feature>
<dbReference type="Proteomes" id="UP000279470">
    <property type="component" value="Unassembled WGS sequence"/>
</dbReference>
<dbReference type="Pfam" id="PF00474">
    <property type="entry name" value="SSF"/>
    <property type="match status" value="1"/>
</dbReference>
<comment type="similarity">
    <text evidence="2 7">Belongs to the sodium:solute symporter (SSF) (TC 2.A.21) family.</text>
</comment>
<dbReference type="InterPro" id="IPR050277">
    <property type="entry name" value="Sodium:Solute_Symporter"/>
</dbReference>
<dbReference type="PROSITE" id="PS50283">
    <property type="entry name" value="NA_SOLUT_SYMP_3"/>
    <property type="match status" value="1"/>
</dbReference>
<dbReference type="PANTHER" id="PTHR48086:SF7">
    <property type="entry name" value="SODIUM-SOLUTE SYMPORTER-RELATED"/>
    <property type="match status" value="1"/>
</dbReference>
<evidence type="ECO:0000256" key="2">
    <source>
        <dbReference type="ARBA" id="ARBA00006434"/>
    </source>
</evidence>
<feature type="transmembrane region" description="Helical" evidence="8">
    <location>
        <begin position="371"/>
        <end position="394"/>
    </location>
</feature>
<keyword evidence="5 8" id="KW-1133">Transmembrane helix</keyword>
<evidence type="ECO:0000256" key="7">
    <source>
        <dbReference type="RuleBase" id="RU362091"/>
    </source>
</evidence>
<dbReference type="GO" id="GO:0022857">
    <property type="term" value="F:transmembrane transporter activity"/>
    <property type="evidence" value="ECO:0007669"/>
    <property type="project" value="InterPro"/>
</dbReference>
<feature type="transmembrane region" description="Helical" evidence="8">
    <location>
        <begin position="258"/>
        <end position="279"/>
    </location>
</feature>
<evidence type="ECO:0000313" key="10">
    <source>
        <dbReference type="Proteomes" id="UP000279470"/>
    </source>
</evidence>